<sequence length="549" mass="61689">MQPRIFAERASAIKRAQVASGTKAVRTRAIQPRPDQPVNGQIPPRPDGPTSPTQRLPDDLLHDIFYDIAATCTCATQDGDLVSGSVLLLPVSHVCRYWRALTLAYPRLWSLLHITTNTRVAMLREFLARSQGVLLNVKLRGPKSVWEPSEDIVRIARMLAEHADRIEAFHIGQFFKEDMGKVLAFYADKPAHNLHSLMAFSGSYMEIPALFAGDMPTLRRLHLARISMPWLPYRDMVEMEIPSQLTPATEDILWTLRHSPSLTLFSMVMHGDPSAPVMSEPASKSLVHLPRLQRLHLGTMRDTDDVLQILPHLEFPATTRVNLCLRQRMKTNVDLGDLCPPLRAVKAQVRQGFLQFICVEDLYSIIFRSPDNVFSVEWQWGRWQWGSDNEADVSSTTNTLDCVTLPNLTSLAIHAIRYFLSTPQWVDVLQRFSSIHKLEIDFRSSQLGSAWAKVPSFFAALGKDGTDGRLVCPSLTHLAIMRASFVEGHAKEAWDALVVALSGRLAKGAPQLVKLEITTRDPTSALSDTRLRNLEQLVEGVYIQTVRAR</sequence>
<feature type="region of interest" description="Disordered" evidence="1">
    <location>
        <begin position="23"/>
        <end position="54"/>
    </location>
</feature>
<dbReference type="Proteomes" id="UP000814176">
    <property type="component" value="Unassembled WGS sequence"/>
</dbReference>
<evidence type="ECO:0008006" key="4">
    <source>
        <dbReference type="Google" id="ProtNLM"/>
    </source>
</evidence>
<dbReference type="EMBL" id="JADCUA010000005">
    <property type="protein sequence ID" value="KAH9839911.1"/>
    <property type="molecule type" value="Genomic_DNA"/>
</dbReference>
<evidence type="ECO:0000313" key="3">
    <source>
        <dbReference type="Proteomes" id="UP000814176"/>
    </source>
</evidence>
<evidence type="ECO:0000256" key="1">
    <source>
        <dbReference type="SAM" id="MobiDB-lite"/>
    </source>
</evidence>
<reference evidence="2 3" key="1">
    <citation type="journal article" date="2021" name="Environ. Microbiol.">
        <title>Gene family expansions and transcriptome signatures uncover fungal adaptations to wood decay.</title>
        <authorList>
            <person name="Hage H."/>
            <person name="Miyauchi S."/>
            <person name="Viragh M."/>
            <person name="Drula E."/>
            <person name="Min B."/>
            <person name="Chaduli D."/>
            <person name="Navarro D."/>
            <person name="Favel A."/>
            <person name="Norest M."/>
            <person name="Lesage-Meessen L."/>
            <person name="Balint B."/>
            <person name="Merenyi Z."/>
            <person name="de Eugenio L."/>
            <person name="Morin E."/>
            <person name="Martinez A.T."/>
            <person name="Baldrian P."/>
            <person name="Stursova M."/>
            <person name="Martinez M.J."/>
            <person name="Novotny C."/>
            <person name="Magnuson J.K."/>
            <person name="Spatafora J.W."/>
            <person name="Maurice S."/>
            <person name="Pangilinan J."/>
            <person name="Andreopoulos W."/>
            <person name="LaButti K."/>
            <person name="Hundley H."/>
            <person name="Na H."/>
            <person name="Kuo A."/>
            <person name="Barry K."/>
            <person name="Lipzen A."/>
            <person name="Henrissat B."/>
            <person name="Riley R."/>
            <person name="Ahrendt S."/>
            <person name="Nagy L.G."/>
            <person name="Grigoriev I.V."/>
            <person name="Martin F."/>
            <person name="Rosso M.N."/>
        </authorList>
    </citation>
    <scope>NUCLEOTIDE SEQUENCE [LARGE SCALE GENOMIC DNA]</scope>
    <source>
        <strain evidence="2 3">CIRM-BRFM 1785</strain>
    </source>
</reference>
<keyword evidence="3" id="KW-1185">Reference proteome</keyword>
<accession>A0ABQ8KNL7</accession>
<evidence type="ECO:0000313" key="2">
    <source>
        <dbReference type="EMBL" id="KAH9839911.1"/>
    </source>
</evidence>
<proteinExistence type="predicted"/>
<comment type="caution">
    <text evidence="2">The sequence shown here is derived from an EMBL/GenBank/DDBJ whole genome shotgun (WGS) entry which is preliminary data.</text>
</comment>
<dbReference type="GeneID" id="72003701"/>
<dbReference type="PANTHER" id="PTHR38926">
    <property type="entry name" value="F-BOX DOMAIN CONTAINING PROTEIN, EXPRESSED"/>
    <property type="match status" value="1"/>
</dbReference>
<protein>
    <recommendedName>
        <fullName evidence="4">F-box domain-containing protein</fullName>
    </recommendedName>
</protein>
<organism evidence="2 3">
    <name type="scientific">Rhodofomes roseus</name>
    <dbReference type="NCBI Taxonomy" id="34475"/>
    <lineage>
        <taxon>Eukaryota</taxon>
        <taxon>Fungi</taxon>
        <taxon>Dikarya</taxon>
        <taxon>Basidiomycota</taxon>
        <taxon>Agaricomycotina</taxon>
        <taxon>Agaricomycetes</taxon>
        <taxon>Polyporales</taxon>
        <taxon>Rhodofomes</taxon>
    </lineage>
</organism>
<dbReference type="RefSeq" id="XP_047781561.1">
    <property type="nucleotide sequence ID" value="XM_047922969.1"/>
</dbReference>
<dbReference type="PANTHER" id="PTHR38926:SF5">
    <property type="entry name" value="F-BOX AND LEUCINE-RICH REPEAT PROTEIN 6"/>
    <property type="match status" value="1"/>
</dbReference>
<gene>
    <name evidence="2" type="ORF">C8Q71DRAFT_744785</name>
</gene>
<name>A0ABQ8KNL7_9APHY</name>